<feature type="region of interest" description="Disordered" evidence="1">
    <location>
        <begin position="98"/>
        <end position="130"/>
    </location>
</feature>
<evidence type="ECO:0000313" key="2">
    <source>
        <dbReference type="EMBL" id="CAD7686785.1"/>
    </source>
</evidence>
<name>A0A811ZDI9_NYCPR</name>
<reference evidence="2" key="1">
    <citation type="submission" date="2020-12" db="EMBL/GenBank/DDBJ databases">
        <authorList>
            <consortium name="Molecular Ecology Group"/>
        </authorList>
    </citation>
    <scope>NUCLEOTIDE SEQUENCE</scope>
    <source>
        <strain evidence="2">TBG_1078</strain>
    </source>
</reference>
<keyword evidence="3" id="KW-1185">Reference proteome</keyword>
<sequence length="367" mass="38316">MTAFIFPEMNAVKFPRNIKMDIVSGSRLSSDRKAQRQTGFPGDPAPLLPPGSAAGTLRAIPLRGSQLPLICSPVSPPTLSLAALAACLAPSRQLCAAAHTHTPPPPRPRRPQGLPGQPSPEPARQLGMGDAGVWGASTRAALEREGLRGHKGQGEGCGSTPKTLKSASSLTTGQIPACPSWVGGHQVWVLGKGQRAAPLSGNNRSHTNGVSAELLPSTTRNASFQRGGPQPEARPGSAWSPSCNQNWFCTPLACTKGDRLGPHLPVTPAHRPRSPTRAEAPSPASALGDAPQPPLCPASSPSHHRLFCSIFCVLENTPRPASCPLPSLPVLIPSIIHSTKWIFNLRNEMTLPSGRGGGEGAGEGRSL</sequence>
<protein>
    <submittedName>
        <fullName evidence="2">(raccoon dog) hypothetical protein</fullName>
    </submittedName>
</protein>
<evidence type="ECO:0000256" key="1">
    <source>
        <dbReference type="SAM" id="MobiDB-lite"/>
    </source>
</evidence>
<feature type="region of interest" description="Disordered" evidence="1">
    <location>
        <begin position="263"/>
        <end position="297"/>
    </location>
</feature>
<dbReference type="Proteomes" id="UP000645828">
    <property type="component" value="Unassembled WGS sequence"/>
</dbReference>
<feature type="region of interest" description="Disordered" evidence="1">
    <location>
        <begin position="26"/>
        <end position="52"/>
    </location>
</feature>
<dbReference type="EMBL" id="CAJHUB010000762">
    <property type="protein sequence ID" value="CAD7686785.1"/>
    <property type="molecule type" value="Genomic_DNA"/>
</dbReference>
<evidence type="ECO:0000313" key="3">
    <source>
        <dbReference type="Proteomes" id="UP000645828"/>
    </source>
</evidence>
<dbReference type="AlphaFoldDB" id="A0A811ZDI9"/>
<gene>
    <name evidence="2" type="ORF">NYPRO_LOCUS19578</name>
</gene>
<proteinExistence type="predicted"/>
<organism evidence="2 3">
    <name type="scientific">Nyctereutes procyonoides</name>
    <name type="common">Raccoon dog</name>
    <name type="synonym">Canis procyonoides</name>
    <dbReference type="NCBI Taxonomy" id="34880"/>
    <lineage>
        <taxon>Eukaryota</taxon>
        <taxon>Metazoa</taxon>
        <taxon>Chordata</taxon>
        <taxon>Craniata</taxon>
        <taxon>Vertebrata</taxon>
        <taxon>Euteleostomi</taxon>
        <taxon>Mammalia</taxon>
        <taxon>Eutheria</taxon>
        <taxon>Laurasiatheria</taxon>
        <taxon>Carnivora</taxon>
        <taxon>Caniformia</taxon>
        <taxon>Canidae</taxon>
        <taxon>Nyctereutes</taxon>
    </lineage>
</organism>
<accession>A0A811ZDI9</accession>
<comment type="caution">
    <text evidence="2">The sequence shown here is derived from an EMBL/GenBank/DDBJ whole genome shotgun (WGS) entry which is preliminary data.</text>
</comment>
<feature type="compositionally biased region" description="Polar residues" evidence="1">
    <location>
        <begin position="200"/>
        <end position="224"/>
    </location>
</feature>
<feature type="region of interest" description="Disordered" evidence="1">
    <location>
        <begin position="198"/>
        <end position="240"/>
    </location>
</feature>
<feature type="region of interest" description="Disordered" evidence="1">
    <location>
        <begin position="146"/>
        <end position="168"/>
    </location>
</feature>